<feature type="transmembrane region" description="Helical" evidence="6">
    <location>
        <begin position="12"/>
        <end position="32"/>
    </location>
</feature>
<evidence type="ECO:0000256" key="3">
    <source>
        <dbReference type="ARBA" id="ARBA00022692"/>
    </source>
</evidence>
<dbReference type="InterPro" id="IPR000620">
    <property type="entry name" value="EamA_dom"/>
</dbReference>
<dbReference type="OrthoDB" id="642067at2759"/>
<protein>
    <recommendedName>
        <fullName evidence="6">WAT1-related protein</fullName>
    </recommendedName>
</protein>
<dbReference type="InterPro" id="IPR030184">
    <property type="entry name" value="WAT1-related"/>
</dbReference>
<dbReference type="Proteomes" id="UP000623129">
    <property type="component" value="Unassembled WGS sequence"/>
</dbReference>
<evidence type="ECO:0000256" key="5">
    <source>
        <dbReference type="ARBA" id="ARBA00023136"/>
    </source>
</evidence>
<dbReference type="Pfam" id="PF00892">
    <property type="entry name" value="EamA"/>
    <property type="match status" value="2"/>
</dbReference>
<feature type="transmembrane region" description="Helical" evidence="6">
    <location>
        <begin position="77"/>
        <end position="101"/>
    </location>
</feature>
<feature type="domain" description="EamA" evidence="7">
    <location>
        <begin position="16"/>
        <end position="157"/>
    </location>
</feature>
<feature type="domain" description="EamA" evidence="7">
    <location>
        <begin position="188"/>
        <end position="327"/>
    </location>
</feature>
<evidence type="ECO:0000256" key="4">
    <source>
        <dbReference type="ARBA" id="ARBA00022989"/>
    </source>
</evidence>
<evidence type="ECO:0000259" key="7">
    <source>
        <dbReference type="Pfam" id="PF00892"/>
    </source>
</evidence>
<evidence type="ECO:0000256" key="2">
    <source>
        <dbReference type="ARBA" id="ARBA00007635"/>
    </source>
</evidence>
<comment type="caution">
    <text evidence="8">The sequence shown here is derived from an EMBL/GenBank/DDBJ whole genome shotgun (WGS) entry which is preliminary data.</text>
</comment>
<keyword evidence="5 6" id="KW-0472">Membrane</keyword>
<evidence type="ECO:0000313" key="8">
    <source>
        <dbReference type="EMBL" id="KAF3324768.1"/>
    </source>
</evidence>
<organism evidence="8 9">
    <name type="scientific">Carex littledalei</name>
    <dbReference type="NCBI Taxonomy" id="544730"/>
    <lineage>
        <taxon>Eukaryota</taxon>
        <taxon>Viridiplantae</taxon>
        <taxon>Streptophyta</taxon>
        <taxon>Embryophyta</taxon>
        <taxon>Tracheophyta</taxon>
        <taxon>Spermatophyta</taxon>
        <taxon>Magnoliopsida</taxon>
        <taxon>Liliopsida</taxon>
        <taxon>Poales</taxon>
        <taxon>Cyperaceae</taxon>
        <taxon>Cyperoideae</taxon>
        <taxon>Cariceae</taxon>
        <taxon>Carex</taxon>
        <taxon>Carex subgen. Euthyceras</taxon>
    </lineage>
</organism>
<keyword evidence="4 6" id="KW-1133">Transmembrane helix</keyword>
<gene>
    <name evidence="8" type="ORF">FCM35_KLT10925</name>
</gene>
<comment type="subcellular location">
    <subcellularLocation>
        <location evidence="1 6">Membrane</location>
        <topology evidence="1 6">Multi-pass membrane protein</topology>
    </subcellularLocation>
</comment>
<dbReference type="EMBL" id="SWLB01000021">
    <property type="protein sequence ID" value="KAF3324768.1"/>
    <property type="molecule type" value="Genomic_DNA"/>
</dbReference>
<feature type="transmembrane region" description="Helical" evidence="6">
    <location>
        <begin position="44"/>
        <end position="65"/>
    </location>
</feature>
<evidence type="ECO:0000256" key="1">
    <source>
        <dbReference type="ARBA" id="ARBA00004141"/>
    </source>
</evidence>
<dbReference type="SUPFAM" id="SSF103481">
    <property type="entry name" value="Multidrug resistance efflux transporter EmrE"/>
    <property type="match status" value="2"/>
</dbReference>
<name>A0A833QK06_9POAL</name>
<reference evidence="8" key="1">
    <citation type="submission" date="2020-01" db="EMBL/GenBank/DDBJ databases">
        <title>Genome sequence of Kobresia littledalei, the first chromosome-level genome in the family Cyperaceae.</title>
        <authorList>
            <person name="Qu G."/>
        </authorList>
    </citation>
    <scope>NUCLEOTIDE SEQUENCE</scope>
    <source>
        <strain evidence="8">C.B.Clarke</strain>
        <tissue evidence="8">Leaf</tissue>
    </source>
</reference>
<feature type="transmembrane region" description="Helical" evidence="6">
    <location>
        <begin position="283"/>
        <end position="304"/>
    </location>
</feature>
<evidence type="ECO:0000313" key="9">
    <source>
        <dbReference type="Proteomes" id="UP000623129"/>
    </source>
</evidence>
<accession>A0A833QK06</accession>
<dbReference type="AlphaFoldDB" id="A0A833QK06"/>
<proteinExistence type="inferred from homology"/>
<feature type="transmembrane region" description="Helical" evidence="6">
    <location>
        <begin position="107"/>
        <end position="129"/>
    </location>
</feature>
<keyword evidence="9" id="KW-1185">Reference proteome</keyword>
<dbReference type="GO" id="GO:0022857">
    <property type="term" value="F:transmembrane transporter activity"/>
    <property type="evidence" value="ECO:0007669"/>
    <property type="project" value="InterPro"/>
</dbReference>
<feature type="transmembrane region" description="Helical" evidence="6">
    <location>
        <begin position="250"/>
        <end position="276"/>
    </location>
</feature>
<sequence length="357" mass="38395">MLGRATGNWVEEMLIISGLLAVQCIMGFYVVFVNRVLALGVNPLFLVALTGSTSAVALLPFSVALERKKWNVKITPVLVAQMVTLSLGGMTMFQMLMLLGIEKTSPTIASAMPNLSPGLIFIIAACLGFEKFEKQCKYSKAKILGTLVCLGGIMVMSFLHSPPPASPQFNKPHLGENTNSYGYYDWMLGCFYLFAGVVILSCNSVLQAATLVNFPAPLSICTITSMMGSMFTAIVLFIMKGKIDIGSPDIGIMLIGEICLLGGVVIGACIAFQVWCVRKKGPVLVSIFSPVQTVCSTILSAVFYHQMISLGSFVGIVLMFCGLYVVLWAKNNETHDVSIEDGILVSSVGDVEKPLLS</sequence>
<dbReference type="InterPro" id="IPR037185">
    <property type="entry name" value="EmrE-like"/>
</dbReference>
<dbReference type="PANTHER" id="PTHR31218">
    <property type="entry name" value="WAT1-RELATED PROTEIN"/>
    <property type="match status" value="1"/>
</dbReference>
<dbReference type="GO" id="GO:0016020">
    <property type="term" value="C:membrane"/>
    <property type="evidence" value="ECO:0007669"/>
    <property type="project" value="UniProtKB-SubCell"/>
</dbReference>
<keyword evidence="3 6" id="KW-0812">Transmembrane</keyword>
<feature type="transmembrane region" description="Helical" evidence="6">
    <location>
        <begin position="181"/>
        <end position="206"/>
    </location>
</feature>
<feature type="transmembrane region" description="Helical" evidence="6">
    <location>
        <begin position="310"/>
        <end position="329"/>
    </location>
</feature>
<comment type="similarity">
    <text evidence="2 6">Belongs to the drug/metabolite transporter (DMT) superfamily. Plant drug/metabolite exporter (P-DME) (TC 2.A.7.4) family.</text>
</comment>
<evidence type="ECO:0000256" key="6">
    <source>
        <dbReference type="RuleBase" id="RU363077"/>
    </source>
</evidence>
<feature type="transmembrane region" description="Helical" evidence="6">
    <location>
        <begin position="141"/>
        <end position="161"/>
    </location>
</feature>
<feature type="transmembrane region" description="Helical" evidence="6">
    <location>
        <begin position="218"/>
        <end position="238"/>
    </location>
</feature>